<proteinExistence type="predicted"/>
<evidence type="ECO:0000256" key="3">
    <source>
        <dbReference type="ARBA" id="ARBA00022989"/>
    </source>
</evidence>
<dbReference type="InterPro" id="IPR023380">
    <property type="entry name" value="DsbB-like_sf"/>
</dbReference>
<dbReference type="RefSeq" id="WP_010645884.1">
    <property type="nucleotide sequence ID" value="NZ_CP030789.1"/>
</dbReference>
<evidence type="ECO:0000313" key="9">
    <source>
        <dbReference type="Proteomes" id="UP001059912"/>
    </source>
</evidence>
<dbReference type="Proteomes" id="UP001059912">
    <property type="component" value="Chromosome 2"/>
</dbReference>
<feature type="transmembrane region" description="Helical" evidence="5">
    <location>
        <begin position="43"/>
        <end position="59"/>
    </location>
</feature>
<dbReference type="Pfam" id="PF02600">
    <property type="entry name" value="DsbB"/>
    <property type="match status" value="1"/>
</dbReference>
<organism evidence="6 8">
    <name type="scientific">Vibrio campbellii</name>
    <dbReference type="NCBI Taxonomy" id="680"/>
    <lineage>
        <taxon>Bacteria</taxon>
        <taxon>Pseudomonadati</taxon>
        <taxon>Pseudomonadota</taxon>
        <taxon>Gammaproteobacteria</taxon>
        <taxon>Vibrionales</taxon>
        <taxon>Vibrionaceae</taxon>
        <taxon>Vibrio</taxon>
    </lineage>
</organism>
<dbReference type="Proteomes" id="UP001058687">
    <property type="component" value="Chromosome 2"/>
</dbReference>
<dbReference type="InterPro" id="IPR003752">
    <property type="entry name" value="DiS_bond_form_DsbB/BdbC"/>
</dbReference>
<evidence type="ECO:0000256" key="4">
    <source>
        <dbReference type="ARBA" id="ARBA00023136"/>
    </source>
</evidence>
<feature type="transmembrane region" description="Helical" evidence="5">
    <location>
        <begin position="66"/>
        <end position="84"/>
    </location>
</feature>
<evidence type="ECO:0000313" key="8">
    <source>
        <dbReference type="Proteomes" id="UP001058687"/>
    </source>
</evidence>
<evidence type="ECO:0000256" key="1">
    <source>
        <dbReference type="ARBA" id="ARBA00004141"/>
    </source>
</evidence>
<keyword evidence="9" id="KW-1185">Reference proteome</keyword>
<reference evidence="6" key="1">
    <citation type="submission" date="2020-03" db="EMBL/GenBank/DDBJ databases">
        <title>Five strains of Vibrio campbellii isolated from Mariana Trench.</title>
        <authorList>
            <person name="Liang J."/>
            <person name="Zhang X.-H."/>
        </authorList>
    </citation>
    <scope>NUCLEOTIDE SEQUENCE</scope>
    <source>
        <strain evidence="7">LJC013</strain>
        <strain evidence="6">LJC014</strain>
    </source>
</reference>
<accession>A0AAE9N5P2</accession>
<keyword evidence="4 5" id="KW-0472">Membrane</keyword>
<evidence type="ECO:0000256" key="2">
    <source>
        <dbReference type="ARBA" id="ARBA00022692"/>
    </source>
</evidence>
<keyword evidence="3 5" id="KW-1133">Transmembrane helix</keyword>
<feature type="transmembrane region" description="Helical" evidence="5">
    <location>
        <begin position="139"/>
        <end position="161"/>
    </location>
</feature>
<dbReference type="AlphaFoldDB" id="A0AAE9N5P2"/>
<dbReference type="EMBL" id="CP050471">
    <property type="protein sequence ID" value="UTZ34239.1"/>
    <property type="molecule type" value="Genomic_DNA"/>
</dbReference>
<keyword evidence="2 5" id="KW-0812">Transmembrane</keyword>
<evidence type="ECO:0000313" key="7">
    <source>
        <dbReference type="EMBL" id="UTZ34239.1"/>
    </source>
</evidence>
<name>A0AAE9N5P2_9VIBR</name>
<sequence length="182" mass="20058">MNRKTIDTLNTLGLLGMTLVLLTGSILQFSLGELPCPLCLLQRLGFVMIMFGFLLNVVYGIEQKHYGVILIGALFGIATSLRQISLHVIPGTPGFGSPILGMHYYTWAFVIFCMAVAGIALLLILWDDRYSNQNHEMSPLAKSVCILAIATVLINVISTFIECGPFECPADPVSYWLLDLFK</sequence>
<comment type="subcellular location">
    <subcellularLocation>
        <location evidence="1">Membrane</location>
        <topology evidence="1">Multi-pass membrane protein</topology>
    </subcellularLocation>
</comment>
<evidence type="ECO:0000256" key="5">
    <source>
        <dbReference type="SAM" id="Phobius"/>
    </source>
</evidence>
<evidence type="ECO:0000313" key="6">
    <source>
        <dbReference type="EMBL" id="UTZ29459.1"/>
    </source>
</evidence>
<dbReference type="GO" id="GO:0006457">
    <property type="term" value="P:protein folding"/>
    <property type="evidence" value="ECO:0007669"/>
    <property type="project" value="InterPro"/>
</dbReference>
<dbReference type="SUPFAM" id="SSF158442">
    <property type="entry name" value="DsbB-like"/>
    <property type="match status" value="1"/>
</dbReference>
<feature type="transmembrane region" description="Helical" evidence="5">
    <location>
        <begin position="104"/>
        <end position="127"/>
    </location>
</feature>
<dbReference type="EMBL" id="CP050468">
    <property type="protein sequence ID" value="UTZ29459.1"/>
    <property type="molecule type" value="Genomic_DNA"/>
</dbReference>
<dbReference type="GO" id="GO:0016020">
    <property type="term" value="C:membrane"/>
    <property type="evidence" value="ECO:0007669"/>
    <property type="project" value="UniProtKB-SubCell"/>
</dbReference>
<dbReference type="GO" id="GO:0015035">
    <property type="term" value="F:protein-disulfide reductase activity"/>
    <property type="evidence" value="ECO:0007669"/>
    <property type="project" value="InterPro"/>
</dbReference>
<dbReference type="Gene3D" id="1.20.1550.10">
    <property type="entry name" value="DsbB-like"/>
    <property type="match status" value="1"/>
</dbReference>
<protein>
    <submittedName>
        <fullName evidence="6">Disulfide bond formation protein B</fullName>
    </submittedName>
</protein>
<gene>
    <name evidence="6" type="ORF">HB761_22925</name>
    <name evidence="7" type="ORF">HB762_23830</name>
</gene>
<feature type="transmembrane region" description="Helical" evidence="5">
    <location>
        <begin position="12"/>
        <end position="31"/>
    </location>
</feature>